<evidence type="ECO:0000313" key="2">
    <source>
        <dbReference type="EMBL" id="KAA8574845.1"/>
    </source>
</evidence>
<keyword evidence="1" id="KW-1133">Transmembrane helix</keyword>
<sequence>MAEHFDPSSMDHIRPSHFHNLHFIIFALLYASLSSHSIIVRSTIQVRTIITFTLRNIVTFILHPYATLQTTIPSPLSYSIDSKRSIRDSSNKLY</sequence>
<protein>
    <submittedName>
        <fullName evidence="2">Uncharacterized protein</fullName>
    </submittedName>
</protein>
<proteinExistence type="predicted"/>
<dbReference type="EMBL" id="VICG01000002">
    <property type="protein sequence ID" value="KAA8574845.1"/>
    <property type="molecule type" value="Genomic_DNA"/>
</dbReference>
<evidence type="ECO:0000256" key="1">
    <source>
        <dbReference type="SAM" id="Phobius"/>
    </source>
</evidence>
<dbReference type="AlphaFoldDB" id="A0A5M9K7M7"/>
<organism evidence="2 3">
    <name type="scientific">Monilinia fructicola</name>
    <name type="common">Brown rot fungus</name>
    <name type="synonym">Ciboria fructicola</name>
    <dbReference type="NCBI Taxonomy" id="38448"/>
    <lineage>
        <taxon>Eukaryota</taxon>
        <taxon>Fungi</taxon>
        <taxon>Dikarya</taxon>
        <taxon>Ascomycota</taxon>
        <taxon>Pezizomycotina</taxon>
        <taxon>Leotiomycetes</taxon>
        <taxon>Helotiales</taxon>
        <taxon>Sclerotiniaceae</taxon>
        <taxon>Monilinia</taxon>
    </lineage>
</organism>
<accession>A0A5M9K7M7</accession>
<name>A0A5M9K7M7_MONFR</name>
<reference evidence="2 3" key="1">
    <citation type="submission" date="2019-06" db="EMBL/GenBank/DDBJ databases">
        <title>Genome Sequence of the Brown Rot Fungal Pathogen Monilinia fructicola.</title>
        <authorList>
            <person name="De Miccolis Angelini R.M."/>
            <person name="Landi L."/>
            <person name="Abate D."/>
            <person name="Pollastro S."/>
            <person name="Romanazzi G."/>
            <person name="Faretra F."/>
        </authorList>
    </citation>
    <scope>NUCLEOTIDE SEQUENCE [LARGE SCALE GENOMIC DNA]</scope>
    <source>
        <strain evidence="2 3">Mfrc123</strain>
    </source>
</reference>
<dbReference type="Proteomes" id="UP000322873">
    <property type="component" value="Unassembled WGS sequence"/>
</dbReference>
<feature type="transmembrane region" description="Helical" evidence="1">
    <location>
        <begin position="20"/>
        <end position="40"/>
    </location>
</feature>
<evidence type="ECO:0000313" key="3">
    <source>
        <dbReference type="Proteomes" id="UP000322873"/>
    </source>
</evidence>
<keyword evidence="1" id="KW-0812">Transmembrane</keyword>
<keyword evidence="3" id="KW-1185">Reference proteome</keyword>
<keyword evidence="1" id="KW-0472">Membrane</keyword>
<comment type="caution">
    <text evidence="2">The sequence shown here is derived from an EMBL/GenBank/DDBJ whole genome shotgun (WGS) entry which is preliminary data.</text>
</comment>
<gene>
    <name evidence="2" type="ORF">EYC84_004089</name>
</gene>